<proteinExistence type="predicted"/>
<feature type="transmembrane region" description="Helical" evidence="1">
    <location>
        <begin position="30"/>
        <end position="48"/>
    </location>
</feature>
<accession>A0A8S5LXI4</accession>
<evidence type="ECO:0000313" key="2">
    <source>
        <dbReference type="EMBL" id="DAD74634.1"/>
    </source>
</evidence>
<sequence length="49" mass="6134">MREEIIMLKIFLSIFILLGFVLRYVTDDEWYNMLVDMFLVITVMYFVWY</sequence>
<keyword evidence="1" id="KW-1133">Transmembrane helix</keyword>
<feature type="transmembrane region" description="Helical" evidence="1">
    <location>
        <begin position="7"/>
        <end position="24"/>
    </location>
</feature>
<organism evidence="2">
    <name type="scientific">Myoviridae sp. ctZgq1</name>
    <dbReference type="NCBI Taxonomy" id="2826666"/>
    <lineage>
        <taxon>Viruses</taxon>
        <taxon>Duplodnaviria</taxon>
        <taxon>Heunggongvirae</taxon>
        <taxon>Uroviricota</taxon>
        <taxon>Caudoviricetes</taxon>
    </lineage>
</organism>
<name>A0A8S5LXI4_9CAUD</name>
<keyword evidence="1" id="KW-0812">Transmembrane</keyword>
<dbReference type="EMBL" id="BK014762">
    <property type="protein sequence ID" value="DAD74634.1"/>
    <property type="molecule type" value="Genomic_DNA"/>
</dbReference>
<reference evidence="2" key="1">
    <citation type="journal article" date="2021" name="Proc. Natl. Acad. Sci. U.S.A.">
        <title>A Catalog of Tens of Thousands of Viruses from Human Metagenomes Reveals Hidden Associations with Chronic Diseases.</title>
        <authorList>
            <person name="Tisza M.J."/>
            <person name="Buck C.B."/>
        </authorList>
    </citation>
    <scope>NUCLEOTIDE SEQUENCE</scope>
    <source>
        <strain evidence="2">CtZgq1</strain>
    </source>
</reference>
<protein>
    <submittedName>
        <fullName evidence="2">Uncharacterized protein</fullName>
    </submittedName>
</protein>
<evidence type="ECO:0000256" key="1">
    <source>
        <dbReference type="SAM" id="Phobius"/>
    </source>
</evidence>
<keyword evidence="1" id="KW-0472">Membrane</keyword>